<proteinExistence type="predicted"/>
<reference evidence="1 2" key="1">
    <citation type="journal article" date="2022" name="DNA Res.">
        <title>Chromosomal-level genome assembly of the orchid tree Bauhinia variegata (Leguminosae; Cercidoideae) supports the allotetraploid origin hypothesis of Bauhinia.</title>
        <authorList>
            <person name="Zhong Y."/>
            <person name="Chen Y."/>
            <person name="Zheng D."/>
            <person name="Pang J."/>
            <person name="Liu Y."/>
            <person name="Luo S."/>
            <person name="Meng S."/>
            <person name="Qian L."/>
            <person name="Wei D."/>
            <person name="Dai S."/>
            <person name="Zhou R."/>
        </authorList>
    </citation>
    <scope>NUCLEOTIDE SEQUENCE [LARGE SCALE GENOMIC DNA]</scope>
    <source>
        <strain evidence="1">BV-YZ2020</strain>
    </source>
</reference>
<dbReference type="EMBL" id="CM039438">
    <property type="protein sequence ID" value="KAI4299487.1"/>
    <property type="molecule type" value="Genomic_DNA"/>
</dbReference>
<comment type="caution">
    <text evidence="1">The sequence shown here is derived from an EMBL/GenBank/DDBJ whole genome shotgun (WGS) entry which is preliminary data.</text>
</comment>
<evidence type="ECO:0000313" key="2">
    <source>
        <dbReference type="Proteomes" id="UP000828941"/>
    </source>
</evidence>
<gene>
    <name evidence="1" type="ORF">L6164_032945</name>
</gene>
<organism evidence="1 2">
    <name type="scientific">Bauhinia variegata</name>
    <name type="common">Purple orchid tree</name>
    <name type="synonym">Phanera variegata</name>
    <dbReference type="NCBI Taxonomy" id="167791"/>
    <lineage>
        <taxon>Eukaryota</taxon>
        <taxon>Viridiplantae</taxon>
        <taxon>Streptophyta</taxon>
        <taxon>Embryophyta</taxon>
        <taxon>Tracheophyta</taxon>
        <taxon>Spermatophyta</taxon>
        <taxon>Magnoliopsida</taxon>
        <taxon>eudicotyledons</taxon>
        <taxon>Gunneridae</taxon>
        <taxon>Pentapetalae</taxon>
        <taxon>rosids</taxon>
        <taxon>fabids</taxon>
        <taxon>Fabales</taxon>
        <taxon>Fabaceae</taxon>
        <taxon>Cercidoideae</taxon>
        <taxon>Cercideae</taxon>
        <taxon>Bauhiniinae</taxon>
        <taxon>Bauhinia</taxon>
    </lineage>
</organism>
<protein>
    <submittedName>
        <fullName evidence="1">Uncharacterized protein</fullName>
    </submittedName>
</protein>
<accession>A0ACB9KQE4</accession>
<dbReference type="Proteomes" id="UP000828941">
    <property type="component" value="Chromosome 13"/>
</dbReference>
<sequence length="271" mass="31070">MVSMVIPQLEGYLSEVLEEKSIKIRRVTLPSKAKENQVDMISVYPKDWPSVLIVFGCCIMLLFEDINPQNYINLMSNRISEMRAKVGCDPGNPMEFPFSLEKAKAIRSMLGSSMKLKTQVITMIIVLAGKSESIGSLTNYLMDILSWSELREFTFIHDNLLLTKSPVLLDPRLKLELAHLNEAFKAICSHSIPQFFSYLGNYDDQYKLERSRFPIIMAVAEELRITLMRSLMIPIRTLSPQCLSVPLLKSWSPCIWIIWLTRGSLMLHKHI</sequence>
<keyword evidence="2" id="KW-1185">Reference proteome</keyword>
<name>A0ACB9KQE4_BAUVA</name>
<evidence type="ECO:0000313" key="1">
    <source>
        <dbReference type="EMBL" id="KAI4299487.1"/>
    </source>
</evidence>